<keyword evidence="2" id="KW-1185">Reference proteome</keyword>
<protein>
    <submittedName>
        <fullName evidence="1">Uncharacterized protein</fullName>
    </submittedName>
</protein>
<reference evidence="1 2" key="1">
    <citation type="submission" date="2020-04" db="EMBL/GenBank/DDBJ databases">
        <authorList>
            <person name="De Canck E."/>
        </authorList>
    </citation>
    <scope>NUCLEOTIDE SEQUENCE [LARGE SCALE GENOMIC DNA]</scope>
    <source>
        <strain evidence="1 2">LMG 28688</strain>
    </source>
</reference>
<organism evidence="1 2">
    <name type="scientific">Paraburkholderia caffeinitolerans</name>
    <dbReference type="NCBI Taxonomy" id="1723730"/>
    <lineage>
        <taxon>Bacteria</taxon>
        <taxon>Pseudomonadati</taxon>
        <taxon>Pseudomonadota</taxon>
        <taxon>Betaproteobacteria</taxon>
        <taxon>Burkholderiales</taxon>
        <taxon>Burkholderiaceae</taxon>
        <taxon>Paraburkholderia</taxon>
    </lineage>
</organism>
<dbReference type="AlphaFoldDB" id="A0A6J5GYI0"/>
<evidence type="ECO:0000313" key="2">
    <source>
        <dbReference type="Proteomes" id="UP000494119"/>
    </source>
</evidence>
<accession>A0A6J5GYI0</accession>
<sequence length="40" mass="4278">MRVPVAPLAGDPNAIVPDESELAQQLWYAEQSPVSEQIGA</sequence>
<evidence type="ECO:0000313" key="1">
    <source>
        <dbReference type="EMBL" id="CAB3807666.1"/>
    </source>
</evidence>
<proteinExistence type="predicted"/>
<name>A0A6J5GYI0_9BURK</name>
<dbReference type="EMBL" id="CADIKL010000054">
    <property type="protein sequence ID" value="CAB3807666.1"/>
    <property type="molecule type" value="Genomic_DNA"/>
</dbReference>
<dbReference type="Proteomes" id="UP000494119">
    <property type="component" value="Unassembled WGS sequence"/>
</dbReference>
<dbReference type="RefSeq" id="WP_281365324.1">
    <property type="nucleotide sequence ID" value="NZ_CADIKL010000054.1"/>
</dbReference>
<gene>
    <name evidence="1" type="ORF">LMG28688_06599</name>
</gene>